<dbReference type="Pfam" id="PF03721">
    <property type="entry name" value="UDPG_MGDP_dh_N"/>
    <property type="match status" value="1"/>
</dbReference>
<organism evidence="2">
    <name type="scientific">Candidatus Methanophaga sp. ANME-1 ERB7</name>
    <dbReference type="NCBI Taxonomy" id="2759913"/>
    <lineage>
        <taxon>Archaea</taxon>
        <taxon>Methanobacteriati</taxon>
        <taxon>Methanobacteriota</taxon>
        <taxon>Stenosarchaea group</taxon>
        <taxon>Methanomicrobia</taxon>
        <taxon>Candidatus Methanophagales</taxon>
        <taxon>Candidatus Methanophagaceae</taxon>
        <taxon>Candidatus Methanophaga</taxon>
    </lineage>
</organism>
<dbReference type="Gene3D" id="3.40.50.720">
    <property type="entry name" value="NAD(P)-binding Rossmann-like Domain"/>
    <property type="match status" value="1"/>
</dbReference>
<name>A0A7G9ZB76_9EURY</name>
<dbReference type="GO" id="GO:0016616">
    <property type="term" value="F:oxidoreductase activity, acting on the CH-OH group of donors, NAD or NADP as acceptor"/>
    <property type="evidence" value="ECO:0007669"/>
    <property type="project" value="InterPro"/>
</dbReference>
<gene>
    <name evidence="2" type="ORF">PBOADKMI_00055</name>
</gene>
<dbReference type="AlphaFoldDB" id="A0A7G9ZB76"/>
<protein>
    <recommendedName>
        <fullName evidence="1">UDP-glucose/GDP-mannose dehydrogenase N-terminal domain-containing protein</fullName>
    </recommendedName>
</protein>
<reference evidence="2" key="1">
    <citation type="submission" date="2020-06" db="EMBL/GenBank/DDBJ databases">
        <title>Unique genomic features of the anaerobic methanotrophic archaea.</title>
        <authorList>
            <person name="Chadwick G.L."/>
            <person name="Skennerton C.T."/>
            <person name="Laso-Perez R."/>
            <person name="Leu A.O."/>
            <person name="Speth D.R."/>
            <person name="Yu H."/>
            <person name="Morgan-Lang C."/>
            <person name="Hatzenpichler R."/>
            <person name="Goudeau D."/>
            <person name="Malmstrom R."/>
            <person name="Brazelton W.J."/>
            <person name="Woyke T."/>
            <person name="Hallam S.J."/>
            <person name="Tyson G.W."/>
            <person name="Wegener G."/>
            <person name="Boetius A."/>
            <person name="Orphan V."/>
        </authorList>
    </citation>
    <scope>NUCLEOTIDE SEQUENCE</scope>
</reference>
<feature type="domain" description="UDP-glucose/GDP-mannose dehydrogenase N-terminal" evidence="1">
    <location>
        <begin position="1"/>
        <end position="34"/>
    </location>
</feature>
<dbReference type="GO" id="GO:0051287">
    <property type="term" value="F:NAD binding"/>
    <property type="evidence" value="ECO:0007669"/>
    <property type="project" value="InterPro"/>
</dbReference>
<proteinExistence type="predicted"/>
<accession>A0A7G9ZB76</accession>
<dbReference type="EMBL" id="MT631690">
    <property type="protein sequence ID" value="QNO57510.1"/>
    <property type="molecule type" value="Genomic_DNA"/>
</dbReference>
<evidence type="ECO:0000259" key="1">
    <source>
        <dbReference type="Pfam" id="PF03721"/>
    </source>
</evidence>
<dbReference type="InterPro" id="IPR001732">
    <property type="entry name" value="UDP-Glc/GDP-Man_DH_N"/>
</dbReference>
<evidence type="ECO:0000313" key="2">
    <source>
        <dbReference type="EMBL" id="QNO57510.1"/>
    </source>
</evidence>
<sequence>MILVDVDENKVNLLNLAQSPIFEPGLEELIKKMVFV</sequence>